<evidence type="ECO:0000256" key="4">
    <source>
        <dbReference type="ARBA" id="ARBA00022840"/>
    </source>
</evidence>
<dbReference type="PROSITE" id="PS00178">
    <property type="entry name" value="AA_TRNA_LIGASE_I"/>
    <property type="match status" value="1"/>
</dbReference>
<evidence type="ECO:0000256" key="1">
    <source>
        <dbReference type="ARBA" id="ARBA00005594"/>
    </source>
</evidence>
<dbReference type="Proteomes" id="UP001205906">
    <property type="component" value="Unassembled WGS sequence"/>
</dbReference>
<dbReference type="PANTHER" id="PTHR43766:SF1">
    <property type="entry name" value="TRYPTOPHAN--TRNA LIGASE, MITOCHONDRIAL"/>
    <property type="match status" value="1"/>
</dbReference>
<feature type="binding site" evidence="8">
    <location>
        <begin position="13"/>
        <end position="15"/>
    </location>
    <ligand>
        <name>ATP</name>
        <dbReference type="ChEBI" id="CHEBI:30616"/>
    </ligand>
</feature>
<keyword evidence="5 8" id="KW-0648">Protein biosynthesis</keyword>
<keyword evidence="2 8" id="KW-0436">Ligase</keyword>
<organism evidence="10 11">
    <name type="scientific">Mesorhizobium liriopis</name>
    <dbReference type="NCBI Taxonomy" id="2953882"/>
    <lineage>
        <taxon>Bacteria</taxon>
        <taxon>Pseudomonadati</taxon>
        <taxon>Pseudomonadota</taxon>
        <taxon>Alphaproteobacteria</taxon>
        <taxon>Hyphomicrobiales</taxon>
        <taxon>Phyllobacteriaceae</taxon>
        <taxon>Mesorhizobium</taxon>
    </lineage>
</organism>
<dbReference type="HAMAP" id="MF_00140_B">
    <property type="entry name" value="Trp_tRNA_synth_B"/>
    <property type="match status" value="1"/>
</dbReference>
<evidence type="ECO:0000256" key="9">
    <source>
        <dbReference type="RuleBase" id="RU363036"/>
    </source>
</evidence>
<dbReference type="NCBIfam" id="TIGR00233">
    <property type="entry name" value="trpS"/>
    <property type="match status" value="1"/>
</dbReference>
<feature type="binding site" evidence="8">
    <location>
        <begin position="217"/>
        <end position="221"/>
    </location>
    <ligand>
        <name>ATP</name>
        <dbReference type="ChEBI" id="CHEBI:30616"/>
    </ligand>
</feature>
<feature type="binding site" evidence="8">
    <location>
        <begin position="149"/>
        <end position="151"/>
    </location>
    <ligand>
        <name>ATP</name>
        <dbReference type="ChEBI" id="CHEBI:30616"/>
    </ligand>
</feature>
<comment type="subcellular location">
    <subcellularLocation>
        <location evidence="8">Cytoplasm</location>
    </subcellularLocation>
</comment>
<protein>
    <recommendedName>
        <fullName evidence="8">Tryptophan--tRNA ligase</fullName>
        <ecNumber evidence="8">6.1.1.2</ecNumber>
    </recommendedName>
    <alternativeName>
        <fullName evidence="8">Tryptophanyl-tRNA synthetase</fullName>
        <shortName evidence="8">TrpRS</shortName>
    </alternativeName>
</protein>
<evidence type="ECO:0000313" key="11">
    <source>
        <dbReference type="Proteomes" id="UP001205906"/>
    </source>
</evidence>
<dbReference type="InterPro" id="IPR050203">
    <property type="entry name" value="Trp-tRNA_synthetase"/>
</dbReference>
<dbReference type="Gene3D" id="1.10.240.10">
    <property type="entry name" value="Tyrosyl-Transfer RNA Synthetase"/>
    <property type="match status" value="1"/>
</dbReference>
<dbReference type="InterPro" id="IPR024109">
    <property type="entry name" value="Trp-tRNA-ligase_bac-type"/>
</dbReference>
<dbReference type="PRINTS" id="PR01039">
    <property type="entry name" value="TRNASYNTHTRP"/>
</dbReference>
<evidence type="ECO:0000256" key="8">
    <source>
        <dbReference type="HAMAP-Rule" id="MF_00140"/>
    </source>
</evidence>
<feature type="binding site" evidence="8">
    <location>
        <begin position="21"/>
        <end position="22"/>
    </location>
    <ligand>
        <name>ATP</name>
        <dbReference type="ChEBI" id="CHEBI:30616"/>
    </ligand>
</feature>
<comment type="catalytic activity">
    <reaction evidence="7 8">
        <text>tRNA(Trp) + L-tryptophan + ATP = L-tryptophyl-tRNA(Trp) + AMP + diphosphate + H(+)</text>
        <dbReference type="Rhea" id="RHEA:24080"/>
        <dbReference type="Rhea" id="RHEA-COMP:9671"/>
        <dbReference type="Rhea" id="RHEA-COMP:9705"/>
        <dbReference type="ChEBI" id="CHEBI:15378"/>
        <dbReference type="ChEBI" id="CHEBI:30616"/>
        <dbReference type="ChEBI" id="CHEBI:33019"/>
        <dbReference type="ChEBI" id="CHEBI:57912"/>
        <dbReference type="ChEBI" id="CHEBI:78442"/>
        <dbReference type="ChEBI" id="CHEBI:78535"/>
        <dbReference type="ChEBI" id="CHEBI:456215"/>
        <dbReference type="EC" id="6.1.1.2"/>
    </reaction>
</comment>
<evidence type="ECO:0000256" key="2">
    <source>
        <dbReference type="ARBA" id="ARBA00022598"/>
    </source>
</evidence>
<name>A0ABT1C8F2_9HYPH</name>
<proteinExistence type="inferred from homology"/>
<reference evidence="10 11" key="1">
    <citation type="submission" date="2022-06" db="EMBL/GenBank/DDBJ databases">
        <title>Mesorhizobium sp. strain RP14 Genome sequencing and assembly.</title>
        <authorList>
            <person name="Kim I."/>
        </authorList>
    </citation>
    <scope>NUCLEOTIDE SEQUENCE [LARGE SCALE GENOMIC DNA]</scope>
    <source>
        <strain evidence="11">RP14(2022)</strain>
    </source>
</reference>
<dbReference type="CDD" id="cd00806">
    <property type="entry name" value="TrpRS_core"/>
    <property type="match status" value="1"/>
</dbReference>
<evidence type="ECO:0000313" key="10">
    <source>
        <dbReference type="EMBL" id="MCO6050431.1"/>
    </source>
</evidence>
<evidence type="ECO:0000256" key="6">
    <source>
        <dbReference type="ARBA" id="ARBA00023146"/>
    </source>
</evidence>
<dbReference type="InterPro" id="IPR001412">
    <property type="entry name" value="aa-tRNA-synth_I_CS"/>
</dbReference>
<dbReference type="RefSeq" id="WP_252819044.1">
    <property type="nucleotide sequence ID" value="NZ_JAMXQS010000005.1"/>
</dbReference>
<evidence type="ECO:0000256" key="5">
    <source>
        <dbReference type="ARBA" id="ARBA00022917"/>
    </source>
</evidence>
<dbReference type="PANTHER" id="PTHR43766">
    <property type="entry name" value="TRYPTOPHAN--TRNA LIGASE, MITOCHONDRIAL"/>
    <property type="match status" value="1"/>
</dbReference>
<comment type="similarity">
    <text evidence="1 8 9">Belongs to the class-I aminoacyl-tRNA synthetase family.</text>
</comment>
<dbReference type="EC" id="6.1.1.2" evidence="8"/>
<feature type="binding site" evidence="8">
    <location>
        <position position="208"/>
    </location>
    <ligand>
        <name>ATP</name>
        <dbReference type="ChEBI" id="CHEBI:30616"/>
    </ligand>
</feature>
<comment type="caution">
    <text evidence="10">The sequence shown here is derived from an EMBL/GenBank/DDBJ whole genome shotgun (WGS) entry which is preliminary data.</text>
</comment>
<feature type="short sequence motif" description="'KMSKS' region" evidence="8">
    <location>
        <begin position="217"/>
        <end position="221"/>
    </location>
</feature>
<evidence type="ECO:0000256" key="7">
    <source>
        <dbReference type="ARBA" id="ARBA00049929"/>
    </source>
</evidence>
<dbReference type="Pfam" id="PF00579">
    <property type="entry name" value="tRNA-synt_1b"/>
    <property type="match status" value="1"/>
</dbReference>
<keyword evidence="11" id="KW-1185">Reference proteome</keyword>
<evidence type="ECO:0000256" key="3">
    <source>
        <dbReference type="ARBA" id="ARBA00022741"/>
    </source>
</evidence>
<keyword evidence="3 8" id="KW-0547">Nucleotide-binding</keyword>
<keyword evidence="6 8" id="KW-0030">Aminoacyl-tRNA synthetase</keyword>
<feature type="binding site" evidence="8">
    <location>
        <position position="137"/>
    </location>
    <ligand>
        <name>L-tryptophan</name>
        <dbReference type="ChEBI" id="CHEBI:57912"/>
    </ligand>
</feature>
<dbReference type="Gene3D" id="3.40.50.620">
    <property type="entry name" value="HUPs"/>
    <property type="match status" value="1"/>
</dbReference>
<dbReference type="InterPro" id="IPR002305">
    <property type="entry name" value="aa-tRNA-synth_Ic"/>
</dbReference>
<dbReference type="SUPFAM" id="SSF52374">
    <property type="entry name" value="Nucleotidylyl transferase"/>
    <property type="match status" value="1"/>
</dbReference>
<gene>
    <name evidence="8 10" type="primary">trpS</name>
    <name evidence="10" type="ORF">NGM99_11625</name>
</gene>
<dbReference type="GO" id="GO:0004830">
    <property type="term" value="F:tryptophan-tRNA ligase activity"/>
    <property type="evidence" value="ECO:0007669"/>
    <property type="project" value="UniProtKB-EC"/>
</dbReference>
<comment type="subunit">
    <text evidence="8">Homodimer.</text>
</comment>
<sequence length="355" mass="38734">MSAFKPLVFSGVQPTGNLHLGNYLGAIRKFVALQETHDCIYCVVDLHSLTAQLVHDDLEDQTRQITAAYLAAGIDPAKHIVFNQSRVPGHAELAWIFNCVARIGWMSRMTQFKDKAGKDRENASLGLLAYPSLMAADILLYRATHVPVGDDQKQHLELTRDIAQKFNNDFSDRIAARNLGVTMQVGEEKVQGYFPMAEPLIGGPATRIMSLRDGSKKMSKSDPSDLSRINLTDDADTISKKIRKAKTDPEALPSAVEGLEGRPEADNLVGIYAGLADTTREAVLAEYGGQQFSVFKPALADLAVEKLAPIAAEMRRILDDRAYVDAVLRDGGERAGKLAEATMKDVRGIIGLSQG</sequence>
<keyword evidence="4 8" id="KW-0067">ATP-binding</keyword>
<comment type="function">
    <text evidence="8">Catalyzes the attachment of tryptophan to tRNA(Trp).</text>
</comment>
<accession>A0ABT1C8F2</accession>
<keyword evidence="8" id="KW-0963">Cytoplasm</keyword>
<feature type="short sequence motif" description="'HIGH' region" evidence="8">
    <location>
        <begin position="14"/>
        <end position="22"/>
    </location>
</feature>
<dbReference type="InterPro" id="IPR002306">
    <property type="entry name" value="Trp-tRNA-ligase"/>
</dbReference>
<dbReference type="InterPro" id="IPR014729">
    <property type="entry name" value="Rossmann-like_a/b/a_fold"/>
</dbReference>
<dbReference type="EMBL" id="JAMXQS010000005">
    <property type="protein sequence ID" value="MCO6050431.1"/>
    <property type="molecule type" value="Genomic_DNA"/>
</dbReference>